<name>A0ABQ5FHW6_9ASTR</name>
<dbReference type="InterPro" id="IPR038765">
    <property type="entry name" value="Papain-like_cys_pep_sf"/>
</dbReference>
<evidence type="ECO:0000313" key="7">
    <source>
        <dbReference type="Proteomes" id="UP001151760"/>
    </source>
</evidence>
<feature type="domain" description="Ubiquitin-like protease family profile" evidence="5">
    <location>
        <begin position="219"/>
        <end position="505"/>
    </location>
</feature>
<protein>
    <submittedName>
        <fullName evidence="6">Phospholipase-like protein</fullName>
    </submittedName>
</protein>
<evidence type="ECO:0000256" key="3">
    <source>
        <dbReference type="ARBA" id="ARBA00022801"/>
    </source>
</evidence>
<reference evidence="6" key="1">
    <citation type="journal article" date="2022" name="Int. J. Mol. Sci.">
        <title>Draft Genome of Tanacetum Coccineum: Genomic Comparison of Closely Related Tanacetum-Family Plants.</title>
        <authorList>
            <person name="Yamashiro T."/>
            <person name="Shiraishi A."/>
            <person name="Nakayama K."/>
            <person name="Satake H."/>
        </authorList>
    </citation>
    <scope>NUCLEOTIDE SEQUENCE</scope>
</reference>
<dbReference type="Pfam" id="PF02902">
    <property type="entry name" value="Peptidase_C48"/>
    <property type="match status" value="1"/>
</dbReference>
<dbReference type="Proteomes" id="UP001151760">
    <property type="component" value="Unassembled WGS sequence"/>
</dbReference>
<gene>
    <name evidence="6" type="ORF">Tco_1006166</name>
</gene>
<reference evidence="6" key="2">
    <citation type="submission" date="2022-01" db="EMBL/GenBank/DDBJ databases">
        <authorList>
            <person name="Yamashiro T."/>
            <person name="Shiraishi A."/>
            <person name="Satake H."/>
            <person name="Nakayama K."/>
        </authorList>
    </citation>
    <scope>NUCLEOTIDE SEQUENCE</scope>
</reference>
<dbReference type="SUPFAM" id="SSF54001">
    <property type="entry name" value="Cysteine proteinases"/>
    <property type="match status" value="1"/>
</dbReference>
<keyword evidence="7" id="KW-1185">Reference proteome</keyword>
<evidence type="ECO:0000256" key="1">
    <source>
        <dbReference type="ARBA" id="ARBA00005234"/>
    </source>
</evidence>
<evidence type="ECO:0000313" key="6">
    <source>
        <dbReference type="EMBL" id="GJT62633.1"/>
    </source>
</evidence>
<dbReference type="PROSITE" id="PS50600">
    <property type="entry name" value="ULP_PROTEASE"/>
    <property type="match status" value="1"/>
</dbReference>
<sequence length="591" mass="66491">MLSYDRYHLASIVGHISRIDGGNNGGGMRACGLCTYGAFYKICADGLLTNLARPVIWSSTNQARPSVIPATPHIVTPLSQQGFAPWSSTNQAGPSQNHDVGVVNRDEMPRGKRETFPSKYQLSPFTCMPTTTVAPKKRANNTRNKTRSDKVSAFNIEKAGIDLNSPVEDLVYMGSHDTDVYISLHNVDPNKVVRNQYVDCMTFLGSPKPVFLDCGIKGFVVEEQFWRDLVPYVCKGGNNTKNKYNRFAWLSEDHINFWMELMIRDRPPGARYTVAKTGTSAMIEKSNKFVIETDFHLMGMLDGSSRPYPSWDDVDIVYMPINSGGDHWVTGVLNLRWSTIHVIDSLNNPHRKKQLMDHISKWTNVLNVLLEKAGHFERTGRQPYNFELVYNDGLEFASPQQGNKEANKKSTSETKEKCKKKSKSEALMAGVHKYNEQYVKLFEDVCTGREYVGDRSKRSFWNGFARRFNGIIESGLAEAGVAGQERVNFTGEDCRIHCLFLRRYNKLKILLAPENARLAEVFNFRVPTMSFSKSNNGTSTGRSGRSIAASGRMFSSEDVLNFSSQMRRTLVMEILTNLDGLDPSDVLKVNS</sequence>
<feature type="region of interest" description="Disordered" evidence="4">
    <location>
        <begin position="399"/>
        <end position="418"/>
    </location>
</feature>
<keyword evidence="3" id="KW-0378">Hydrolase</keyword>
<feature type="compositionally biased region" description="Basic and acidic residues" evidence="4">
    <location>
        <begin position="405"/>
        <end position="416"/>
    </location>
</feature>
<accession>A0ABQ5FHW6</accession>
<comment type="similarity">
    <text evidence="1">Belongs to the peptidase C48 family.</text>
</comment>
<proteinExistence type="inferred from homology"/>
<evidence type="ECO:0000256" key="4">
    <source>
        <dbReference type="SAM" id="MobiDB-lite"/>
    </source>
</evidence>
<dbReference type="InterPro" id="IPR003653">
    <property type="entry name" value="Peptidase_C48_C"/>
</dbReference>
<evidence type="ECO:0000256" key="2">
    <source>
        <dbReference type="ARBA" id="ARBA00022670"/>
    </source>
</evidence>
<organism evidence="6 7">
    <name type="scientific">Tanacetum coccineum</name>
    <dbReference type="NCBI Taxonomy" id="301880"/>
    <lineage>
        <taxon>Eukaryota</taxon>
        <taxon>Viridiplantae</taxon>
        <taxon>Streptophyta</taxon>
        <taxon>Embryophyta</taxon>
        <taxon>Tracheophyta</taxon>
        <taxon>Spermatophyta</taxon>
        <taxon>Magnoliopsida</taxon>
        <taxon>eudicotyledons</taxon>
        <taxon>Gunneridae</taxon>
        <taxon>Pentapetalae</taxon>
        <taxon>asterids</taxon>
        <taxon>campanulids</taxon>
        <taxon>Asterales</taxon>
        <taxon>Asteraceae</taxon>
        <taxon>Asteroideae</taxon>
        <taxon>Anthemideae</taxon>
        <taxon>Anthemidinae</taxon>
        <taxon>Tanacetum</taxon>
    </lineage>
</organism>
<comment type="caution">
    <text evidence="6">The sequence shown here is derived from an EMBL/GenBank/DDBJ whole genome shotgun (WGS) entry which is preliminary data.</text>
</comment>
<keyword evidence="2" id="KW-0645">Protease</keyword>
<dbReference type="EMBL" id="BQNB010017392">
    <property type="protein sequence ID" value="GJT62633.1"/>
    <property type="molecule type" value="Genomic_DNA"/>
</dbReference>
<dbReference type="Gene3D" id="3.40.395.10">
    <property type="entry name" value="Adenoviral Proteinase, Chain A"/>
    <property type="match status" value="1"/>
</dbReference>
<evidence type="ECO:0000259" key="5">
    <source>
        <dbReference type="PROSITE" id="PS50600"/>
    </source>
</evidence>